<gene>
    <name evidence="2" type="ORF">GCM10009533_63430</name>
</gene>
<dbReference type="SUPFAM" id="SSF52096">
    <property type="entry name" value="ClpP/crotonase"/>
    <property type="match status" value="1"/>
</dbReference>
<comment type="similarity">
    <text evidence="1">Belongs to the enoyl-CoA hydratase/isomerase family.</text>
</comment>
<reference evidence="2 3" key="1">
    <citation type="journal article" date="2019" name="Int. J. Syst. Evol. Microbiol.">
        <title>The Global Catalogue of Microorganisms (GCM) 10K type strain sequencing project: providing services to taxonomists for standard genome sequencing and annotation.</title>
        <authorList>
            <consortium name="The Broad Institute Genomics Platform"/>
            <consortium name="The Broad Institute Genome Sequencing Center for Infectious Disease"/>
            <person name="Wu L."/>
            <person name="Ma J."/>
        </authorList>
    </citation>
    <scope>NUCLEOTIDE SEQUENCE [LARGE SCALE GENOMIC DNA]</scope>
    <source>
        <strain evidence="2 3">JCM 10303</strain>
    </source>
</reference>
<protein>
    <submittedName>
        <fullName evidence="2">Enoyl-CoA hydratase-related protein</fullName>
    </submittedName>
</protein>
<comment type="caution">
    <text evidence="2">The sequence shown here is derived from an EMBL/GenBank/DDBJ whole genome shotgun (WGS) entry which is preliminary data.</text>
</comment>
<sequence>MSRVQVEVRDSVAHVVMCRGEAGNAIDLAMARALLSAATACCERDVRAVLLRGEGRSFCVGGDLREFAAMVGQERHDHLMAVTDTLHEALLVFGSMDAPVIAAVQGAVAGAGVGLAAAADLALAAEDATFLLAYTGIGYSPDAGATWWLPRLVGPKRAMELLLTNPRISAGEAAAMGLVTRVVDGATLDGEARQLAGQLAKGATNAFGVTKRLVVQGLSSALGAHMDREARALSTAAVSPEGVEGVDAFLTKRPPRFHRPGAD</sequence>
<dbReference type="EMBL" id="BAAAGS010000073">
    <property type="protein sequence ID" value="GAA0557133.1"/>
    <property type="molecule type" value="Genomic_DNA"/>
</dbReference>
<dbReference type="Gene3D" id="3.90.226.10">
    <property type="entry name" value="2-enoyl-CoA Hydratase, Chain A, domain 1"/>
    <property type="match status" value="1"/>
</dbReference>
<dbReference type="Pfam" id="PF00378">
    <property type="entry name" value="ECH_1"/>
    <property type="match status" value="1"/>
</dbReference>
<dbReference type="InterPro" id="IPR029045">
    <property type="entry name" value="ClpP/crotonase-like_dom_sf"/>
</dbReference>
<dbReference type="Gene3D" id="1.10.12.10">
    <property type="entry name" value="Lyase 2-enoyl-coa Hydratase, Chain A, domain 2"/>
    <property type="match status" value="1"/>
</dbReference>
<dbReference type="RefSeq" id="WP_011873815.1">
    <property type="nucleotide sequence ID" value="NZ_BAAAGS010000073.1"/>
</dbReference>
<evidence type="ECO:0000313" key="3">
    <source>
        <dbReference type="Proteomes" id="UP001500729"/>
    </source>
</evidence>
<name>A0ABN1E1A0_SACER</name>
<proteinExistence type="inferred from homology"/>
<evidence type="ECO:0000313" key="2">
    <source>
        <dbReference type="EMBL" id="GAA0557133.1"/>
    </source>
</evidence>
<evidence type="ECO:0000256" key="1">
    <source>
        <dbReference type="ARBA" id="ARBA00005254"/>
    </source>
</evidence>
<keyword evidence="3" id="KW-1185">Reference proteome</keyword>
<accession>A0ABN1E1A0</accession>
<dbReference type="InterPro" id="IPR014748">
    <property type="entry name" value="Enoyl-CoA_hydra_C"/>
</dbReference>
<dbReference type="InterPro" id="IPR051683">
    <property type="entry name" value="Enoyl-CoA_Hydratase/Isomerase"/>
</dbReference>
<organism evidence="2 3">
    <name type="scientific">Saccharopolyspora erythraea</name>
    <name type="common">Streptomyces erythraeus</name>
    <dbReference type="NCBI Taxonomy" id="1836"/>
    <lineage>
        <taxon>Bacteria</taxon>
        <taxon>Bacillati</taxon>
        <taxon>Actinomycetota</taxon>
        <taxon>Actinomycetes</taxon>
        <taxon>Pseudonocardiales</taxon>
        <taxon>Pseudonocardiaceae</taxon>
        <taxon>Saccharopolyspora</taxon>
    </lineage>
</organism>
<dbReference type="InterPro" id="IPR001753">
    <property type="entry name" value="Enoyl-CoA_hydra/iso"/>
</dbReference>
<dbReference type="CDD" id="cd06558">
    <property type="entry name" value="crotonase-like"/>
    <property type="match status" value="1"/>
</dbReference>
<dbReference type="PANTHER" id="PTHR42964">
    <property type="entry name" value="ENOYL-COA HYDRATASE"/>
    <property type="match status" value="1"/>
</dbReference>
<dbReference type="Proteomes" id="UP001500729">
    <property type="component" value="Unassembled WGS sequence"/>
</dbReference>
<dbReference type="PANTHER" id="PTHR42964:SF1">
    <property type="entry name" value="POLYKETIDE BIOSYNTHESIS ENOYL-COA HYDRATASE PKSH-RELATED"/>
    <property type="match status" value="1"/>
</dbReference>